<proteinExistence type="predicted"/>
<protein>
    <recommendedName>
        <fullName evidence="1">Uracil-DNA glycosylase-like domain-containing protein</fullName>
    </recommendedName>
</protein>
<name>A0A6J4R8D6_9ACTN</name>
<dbReference type="InterPro" id="IPR005122">
    <property type="entry name" value="Uracil-DNA_glycosylase-like"/>
</dbReference>
<sequence>MDEGLHPVEHLFRTLDSVEPYPDGVVPVPERLPCTAFFPGGMGLWRPDPEGGPPPMPIGGIMVLGHDFYSEAGFRRFVASSGESTRGPTWRNLLALLERVGVGPERCFFTNAYMGLRAGSQNTGRFPGARDPGFVERCRTFLEEQIRAQHPRLILTLGSHVPAVLAPLSEDLVPWLRASSLKALDEAGCPLIPAARFPSVPDRKVAVAALVHPSIRWASVLRRRYAGLAGDAAETSILEDALRSSGIAEVRSRNTDGPRD</sequence>
<dbReference type="AlphaFoldDB" id="A0A6J4R8D6"/>
<gene>
    <name evidence="2" type="ORF">AVDCRST_MAG25-1509</name>
</gene>
<dbReference type="SUPFAM" id="SSF52141">
    <property type="entry name" value="Uracil-DNA glycosylase-like"/>
    <property type="match status" value="1"/>
</dbReference>
<dbReference type="EMBL" id="CADCVI010000090">
    <property type="protein sequence ID" value="CAA9465785.1"/>
    <property type="molecule type" value="Genomic_DNA"/>
</dbReference>
<reference evidence="2" key="1">
    <citation type="submission" date="2020-02" db="EMBL/GenBank/DDBJ databases">
        <authorList>
            <person name="Meier V. D."/>
        </authorList>
    </citation>
    <scope>NUCLEOTIDE SEQUENCE</scope>
    <source>
        <strain evidence="2">AVDCRST_MAG25</strain>
    </source>
</reference>
<evidence type="ECO:0000259" key="1">
    <source>
        <dbReference type="Pfam" id="PF03167"/>
    </source>
</evidence>
<organism evidence="2">
    <name type="scientific">uncultured Rubrobacteraceae bacterium</name>
    <dbReference type="NCBI Taxonomy" id="349277"/>
    <lineage>
        <taxon>Bacteria</taxon>
        <taxon>Bacillati</taxon>
        <taxon>Actinomycetota</taxon>
        <taxon>Rubrobacteria</taxon>
        <taxon>Rubrobacterales</taxon>
        <taxon>Rubrobacteraceae</taxon>
        <taxon>environmental samples</taxon>
    </lineage>
</organism>
<dbReference type="Gene3D" id="3.40.470.10">
    <property type="entry name" value="Uracil-DNA glycosylase-like domain"/>
    <property type="match status" value="1"/>
</dbReference>
<dbReference type="Pfam" id="PF03167">
    <property type="entry name" value="UDG"/>
    <property type="match status" value="1"/>
</dbReference>
<evidence type="ECO:0000313" key="2">
    <source>
        <dbReference type="EMBL" id="CAA9465785.1"/>
    </source>
</evidence>
<dbReference type="InterPro" id="IPR036895">
    <property type="entry name" value="Uracil-DNA_glycosylase-like_sf"/>
</dbReference>
<accession>A0A6J4R8D6</accession>
<feature type="domain" description="Uracil-DNA glycosylase-like" evidence="1">
    <location>
        <begin position="92"/>
        <end position="215"/>
    </location>
</feature>